<evidence type="ECO:0000259" key="6">
    <source>
        <dbReference type="SMART" id="SM00093"/>
    </source>
</evidence>
<dbReference type="Proteomes" id="UP000515203">
    <property type="component" value="Unplaced"/>
</dbReference>
<dbReference type="GO" id="GO:0002020">
    <property type="term" value="F:protease binding"/>
    <property type="evidence" value="ECO:0007669"/>
    <property type="project" value="UniProtKB-ARBA"/>
</dbReference>
<dbReference type="AlphaFoldDB" id="A0A6P3F403"/>
<dbReference type="InterPro" id="IPR042178">
    <property type="entry name" value="Serpin_sf_1"/>
</dbReference>
<dbReference type="GO" id="GO:0005829">
    <property type="term" value="C:cytosol"/>
    <property type="evidence" value="ECO:0007669"/>
    <property type="project" value="UniProtKB-ARBA"/>
</dbReference>
<comment type="subcellular location">
    <subcellularLocation>
        <location evidence="1">Cytoplasm</location>
    </subcellularLocation>
</comment>
<keyword evidence="3" id="KW-0963">Cytoplasm</keyword>
<dbReference type="FunCoup" id="A0A6P3F403">
    <property type="interactions" value="145"/>
</dbReference>
<dbReference type="InterPro" id="IPR023796">
    <property type="entry name" value="Serpin_dom"/>
</dbReference>
<accession>A0A6P3F403</accession>
<feature type="domain" description="Serpin" evidence="6">
    <location>
        <begin position="13"/>
        <end position="390"/>
    </location>
</feature>
<sequence length="390" mass="44797">MGSLSEANIKFTHDMFQILRKSEDNVFFSPLSISAAFAMVYLGARGSTAQEIEKVLHFNEITEKSTEKTKPDDVKKSGNNIHHQFQKIMTEMNKTSDAYELKSANKIYKEKTYNFLEEYLDGLKKFYLSDVESVDFVRNVEESRKKINTWVEEQTHDKIKNLFSPGSLQSDTKMVLVNAIYFKGQWDLKFKEKYTEEGKFWVNKDMSKSVKMMYQSSYLKFASLEDVQAKILEIPYKGKALSMVVLLPDEVDGLKKLEDKLTGEKLMEWTSLQNMEMLKVDLRLPRFKVEETYDLKNILQDMGMIKAFKSQDADFSGMTGNRDLVLTKAVHKSFVEVNEEGTEAAAATGVAVGVTSLPTYNIFHCDHPFLFFIKGNEDNRILFFGRVSSP</sequence>
<keyword evidence="5" id="KW-0722">Serine protease inhibitor</keyword>
<dbReference type="RefSeq" id="XP_004638310.1">
    <property type="nucleotide sequence ID" value="XM_004638253.1"/>
</dbReference>
<dbReference type="GO" id="GO:0004867">
    <property type="term" value="F:serine-type endopeptidase inhibitor activity"/>
    <property type="evidence" value="ECO:0007669"/>
    <property type="project" value="UniProtKB-KW"/>
</dbReference>
<evidence type="ECO:0000256" key="4">
    <source>
        <dbReference type="ARBA" id="ARBA00022690"/>
    </source>
</evidence>
<dbReference type="InterPro" id="IPR023795">
    <property type="entry name" value="Serpin_CS"/>
</dbReference>
<dbReference type="FunFam" id="2.30.39.10:FF:000071">
    <property type="entry name" value="Serpin B3"/>
    <property type="match status" value="1"/>
</dbReference>
<dbReference type="SUPFAM" id="SSF56574">
    <property type="entry name" value="Serpins"/>
    <property type="match status" value="1"/>
</dbReference>
<dbReference type="PROSITE" id="PS00284">
    <property type="entry name" value="SERPIN"/>
    <property type="match status" value="1"/>
</dbReference>
<keyword evidence="4" id="KW-0646">Protease inhibitor</keyword>
<dbReference type="PANTHER" id="PTHR11461">
    <property type="entry name" value="SERINE PROTEASE INHIBITOR, SERPIN"/>
    <property type="match status" value="1"/>
</dbReference>
<protein>
    <submittedName>
        <fullName evidence="8">Serpin B3 isoform X1</fullName>
    </submittedName>
</protein>
<gene>
    <name evidence="8" type="primary">Serpinb3</name>
</gene>
<reference evidence="8" key="1">
    <citation type="submission" date="2025-08" db="UniProtKB">
        <authorList>
            <consortium name="RefSeq"/>
        </authorList>
    </citation>
    <scope>IDENTIFICATION</scope>
</reference>
<evidence type="ECO:0000256" key="5">
    <source>
        <dbReference type="ARBA" id="ARBA00022900"/>
    </source>
</evidence>
<dbReference type="Pfam" id="PF00079">
    <property type="entry name" value="Serpin"/>
    <property type="match status" value="1"/>
</dbReference>
<evidence type="ECO:0000256" key="1">
    <source>
        <dbReference type="ARBA" id="ARBA00004496"/>
    </source>
</evidence>
<dbReference type="CTD" id="6317"/>
<dbReference type="FunFam" id="3.30.497.10:FF:000004">
    <property type="entry name" value="Serpin family B member 1"/>
    <property type="match status" value="1"/>
</dbReference>
<dbReference type="InterPro" id="IPR000215">
    <property type="entry name" value="Serpin_fam"/>
</dbReference>
<organism evidence="7 8">
    <name type="scientific">Octodon degus</name>
    <name type="common">Degu</name>
    <name type="synonym">Sciurus degus</name>
    <dbReference type="NCBI Taxonomy" id="10160"/>
    <lineage>
        <taxon>Eukaryota</taxon>
        <taxon>Metazoa</taxon>
        <taxon>Chordata</taxon>
        <taxon>Craniata</taxon>
        <taxon>Vertebrata</taxon>
        <taxon>Euteleostomi</taxon>
        <taxon>Mammalia</taxon>
        <taxon>Eutheria</taxon>
        <taxon>Euarchontoglires</taxon>
        <taxon>Glires</taxon>
        <taxon>Rodentia</taxon>
        <taxon>Hystricomorpha</taxon>
        <taxon>Octodontidae</taxon>
        <taxon>Octodon</taxon>
    </lineage>
</organism>
<evidence type="ECO:0000256" key="3">
    <source>
        <dbReference type="ARBA" id="ARBA00022490"/>
    </source>
</evidence>
<comment type="similarity">
    <text evidence="2">Belongs to the serpin family. Ov-serpin subfamily.</text>
</comment>
<dbReference type="SMART" id="SM00093">
    <property type="entry name" value="SERPIN"/>
    <property type="match status" value="1"/>
</dbReference>
<name>A0A6P3F403_OCTDE</name>
<keyword evidence="7" id="KW-1185">Reference proteome</keyword>
<dbReference type="InterPro" id="IPR042185">
    <property type="entry name" value="Serpin_sf_2"/>
</dbReference>
<dbReference type="InParanoid" id="A0A6P3F403"/>
<dbReference type="PANTHER" id="PTHR11461:SF186">
    <property type="entry name" value="SERPIN B4"/>
    <property type="match status" value="1"/>
</dbReference>
<dbReference type="CDD" id="cd19956">
    <property type="entry name" value="serpinB"/>
    <property type="match status" value="1"/>
</dbReference>
<dbReference type="GeneID" id="101570847"/>
<dbReference type="InterPro" id="IPR036186">
    <property type="entry name" value="Serpin_sf"/>
</dbReference>
<proteinExistence type="inferred from homology"/>
<evidence type="ECO:0000313" key="8">
    <source>
        <dbReference type="RefSeq" id="XP_004638310.1"/>
    </source>
</evidence>
<evidence type="ECO:0000313" key="7">
    <source>
        <dbReference type="Proteomes" id="UP000515203"/>
    </source>
</evidence>
<dbReference type="GO" id="GO:0005615">
    <property type="term" value="C:extracellular space"/>
    <property type="evidence" value="ECO:0007669"/>
    <property type="project" value="InterPro"/>
</dbReference>
<evidence type="ECO:0000256" key="2">
    <source>
        <dbReference type="ARBA" id="ARBA00006426"/>
    </source>
</evidence>
<dbReference type="Gene3D" id="3.30.497.10">
    <property type="entry name" value="Antithrombin, subunit I, domain 2"/>
    <property type="match status" value="1"/>
</dbReference>
<dbReference type="Gene3D" id="2.30.39.10">
    <property type="entry name" value="Alpha-1-antitrypsin, domain 1"/>
    <property type="match status" value="1"/>
</dbReference>
<dbReference type="OrthoDB" id="671595at2759"/>